<dbReference type="EMBL" id="BAAAQD010000001">
    <property type="protein sequence ID" value="GAA1500079.1"/>
    <property type="molecule type" value="Genomic_DNA"/>
</dbReference>
<sequence>MELVGGPDQAERVREVAELLVALREHGGDDAEHRGGDHFGVSGADRPGAAGTG</sequence>
<reference evidence="2 3" key="1">
    <citation type="journal article" date="2019" name="Int. J. Syst. Evol. Microbiol.">
        <title>The Global Catalogue of Microorganisms (GCM) 10K type strain sequencing project: providing services to taxonomists for standard genome sequencing and annotation.</title>
        <authorList>
            <consortium name="The Broad Institute Genomics Platform"/>
            <consortium name="The Broad Institute Genome Sequencing Center for Infectious Disease"/>
            <person name="Wu L."/>
            <person name="Ma J."/>
        </authorList>
    </citation>
    <scope>NUCLEOTIDE SEQUENCE [LARGE SCALE GENOMIC DNA]</scope>
    <source>
        <strain evidence="2 3">JCM 15933</strain>
    </source>
</reference>
<proteinExistence type="predicted"/>
<dbReference type="Proteomes" id="UP001501470">
    <property type="component" value="Unassembled WGS sequence"/>
</dbReference>
<feature type="compositionally biased region" description="Basic and acidic residues" evidence="1">
    <location>
        <begin position="27"/>
        <end position="37"/>
    </location>
</feature>
<name>A0ABN1ZJG2_9ACTN</name>
<evidence type="ECO:0000313" key="2">
    <source>
        <dbReference type="EMBL" id="GAA1500079.1"/>
    </source>
</evidence>
<gene>
    <name evidence="2" type="ORF">GCM10009827_004790</name>
</gene>
<accession>A0ABN1ZJG2</accession>
<comment type="caution">
    <text evidence="2">The sequence shown here is derived from an EMBL/GenBank/DDBJ whole genome shotgun (WGS) entry which is preliminary data.</text>
</comment>
<organism evidence="2 3">
    <name type="scientific">Dactylosporangium maewongense</name>
    <dbReference type="NCBI Taxonomy" id="634393"/>
    <lineage>
        <taxon>Bacteria</taxon>
        <taxon>Bacillati</taxon>
        <taxon>Actinomycetota</taxon>
        <taxon>Actinomycetes</taxon>
        <taxon>Micromonosporales</taxon>
        <taxon>Micromonosporaceae</taxon>
        <taxon>Dactylosporangium</taxon>
    </lineage>
</organism>
<evidence type="ECO:0000256" key="1">
    <source>
        <dbReference type="SAM" id="MobiDB-lite"/>
    </source>
</evidence>
<evidence type="ECO:0000313" key="3">
    <source>
        <dbReference type="Proteomes" id="UP001501470"/>
    </source>
</evidence>
<protein>
    <submittedName>
        <fullName evidence="2">Uncharacterized protein</fullName>
    </submittedName>
</protein>
<keyword evidence="3" id="KW-1185">Reference proteome</keyword>
<feature type="region of interest" description="Disordered" evidence="1">
    <location>
        <begin position="27"/>
        <end position="53"/>
    </location>
</feature>